<accession>A0A5C4JD18</accession>
<dbReference type="Pfam" id="PF14306">
    <property type="entry name" value="PUA_2"/>
    <property type="match status" value="1"/>
</dbReference>
<dbReference type="RefSeq" id="WP_138645587.1">
    <property type="nucleotide sequence ID" value="NZ_VCKW01000060.1"/>
</dbReference>
<dbReference type="InterPro" id="IPR025980">
    <property type="entry name" value="ATP-Sase_PUA-like_dom"/>
</dbReference>
<dbReference type="Gene3D" id="3.40.50.300">
    <property type="entry name" value="P-loop containing nucleotide triphosphate hydrolases"/>
    <property type="match status" value="1"/>
</dbReference>
<feature type="binding site" evidence="8">
    <location>
        <begin position="343"/>
        <end position="350"/>
    </location>
    <ligand>
        <name>ATP</name>
        <dbReference type="ChEBI" id="CHEBI:30616"/>
    </ligand>
</feature>
<dbReference type="GO" id="GO:0019379">
    <property type="term" value="P:sulfate assimilation, phosphoadenylyl sulfate reduction by phosphoadenylyl-sulfate reductase (thioredoxin)"/>
    <property type="evidence" value="ECO:0007669"/>
    <property type="project" value="TreeGrafter"/>
</dbReference>
<dbReference type="PANTHER" id="PTHR42700:SF1">
    <property type="entry name" value="SULFATE ADENYLYLTRANSFERASE"/>
    <property type="match status" value="1"/>
</dbReference>
<keyword evidence="12" id="KW-1185">Reference proteome</keyword>
<dbReference type="NCBIfam" id="NF003013">
    <property type="entry name" value="PRK03846.1"/>
    <property type="match status" value="1"/>
</dbReference>
<dbReference type="CDD" id="cd02027">
    <property type="entry name" value="APSK"/>
    <property type="match status" value="1"/>
</dbReference>
<evidence type="ECO:0000256" key="7">
    <source>
        <dbReference type="ARBA" id="ARBA00022840"/>
    </source>
</evidence>
<dbReference type="InterPro" id="IPR015947">
    <property type="entry name" value="PUA-like_sf"/>
</dbReference>
<comment type="function">
    <text evidence="2 8">Catalyzes the synthesis of activated sulfate.</text>
</comment>
<evidence type="ECO:0000256" key="6">
    <source>
        <dbReference type="ARBA" id="ARBA00022741"/>
    </source>
</evidence>
<dbReference type="NCBIfam" id="TIGR00455">
    <property type="entry name" value="apsK"/>
    <property type="match status" value="1"/>
</dbReference>
<dbReference type="GO" id="GO:0005524">
    <property type="term" value="F:ATP binding"/>
    <property type="evidence" value="ECO:0007669"/>
    <property type="project" value="UniProtKB-UniRule"/>
</dbReference>
<keyword evidence="8" id="KW-0597">Phosphoprotein</keyword>
<evidence type="ECO:0000259" key="9">
    <source>
        <dbReference type="Pfam" id="PF01583"/>
    </source>
</evidence>
<evidence type="ECO:0000256" key="5">
    <source>
        <dbReference type="ARBA" id="ARBA00022679"/>
    </source>
</evidence>
<organism evidence="11 12">
    <name type="scientific">Actinomadura soli</name>
    <dbReference type="NCBI Taxonomy" id="2508997"/>
    <lineage>
        <taxon>Bacteria</taxon>
        <taxon>Bacillati</taxon>
        <taxon>Actinomycetota</taxon>
        <taxon>Actinomycetes</taxon>
        <taxon>Streptosporangiales</taxon>
        <taxon>Thermomonosporaceae</taxon>
        <taxon>Actinomadura</taxon>
    </lineage>
</organism>
<dbReference type="GO" id="GO:0010134">
    <property type="term" value="P:sulfate assimilation via adenylyl sulfate reduction"/>
    <property type="evidence" value="ECO:0007669"/>
    <property type="project" value="TreeGrafter"/>
</dbReference>
<dbReference type="Gene3D" id="3.10.400.10">
    <property type="entry name" value="Sulfate adenylyltransferase"/>
    <property type="match status" value="1"/>
</dbReference>
<dbReference type="GO" id="GO:0070814">
    <property type="term" value="P:hydrogen sulfide biosynthetic process"/>
    <property type="evidence" value="ECO:0007669"/>
    <property type="project" value="UniProtKB-UniRule"/>
</dbReference>
<name>A0A5C4JD18_9ACTN</name>
<comment type="caution">
    <text evidence="8">Lacks conserved residue(s) required for the propagation of feature annotation.</text>
</comment>
<evidence type="ECO:0000256" key="8">
    <source>
        <dbReference type="HAMAP-Rule" id="MF_00065"/>
    </source>
</evidence>
<dbReference type="AlphaFoldDB" id="A0A5C4JD18"/>
<evidence type="ECO:0000256" key="4">
    <source>
        <dbReference type="ARBA" id="ARBA00012121"/>
    </source>
</evidence>
<reference evidence="11 12" key="1">
    <citation type="submission" date="2019-05" db="EMBL/GenBank/DDBJ databases">
        <title>Draft genome sequence of Actinomadura sp. 14C53.</title>
        <authorList>
            <person name="Saricaoglu S."/>
            <person name="Isik K."/>
        </authorList>
    </citation>
    <scope>NUCLEOTIDE SEQUENCE [LARGE SCALE GENOMIC DNA]</scope>
    <source>
        <strain evidence="11 12">14C53</strain>
    </source>
</reference>
<evidence type="ECO:0000259" key="10">
    <source>
        <dbReference type="Pfam" id="PF14306"/>
    </source>
</evidence>
<comment type="catalytic activity">
    <reaction evidence="1 8">
        <text>adenosine 5'-phosphosulfate + ATP = 3'-phosphoadenylyl sulfate + ADP + H(+)</text>
        <dbReference type="Rhea" id="RHEA:24152"/>
        <dbReference type="ChEBI" id="CHEBI:15378"/>
        <dbReference type="ChEBI" id="CHEBI:30616"/>
        <dbReference type="ChEBI" id="CHEBI:58243"/>
        <dbReference type="ChEBI" id="CHEBI:58339"/>
        <dbReference type="ChEBI" id="CHEBI:456216"/>
        <dbReference type="EC" id="2.7.1.25"/>
    </reaction>
</comment>
<dbReference type="SUPFAM" id="SSF52540">
    <property type="entry name" value="P-loop containing nucleoside triphosphate hydrolases"/>
    <property type="match status" value="1"/>
</dbReference>
<dbReference type="InterPro" id="IPR059117">
    <property type="entry name" value="APS_kinase_dom"/>
</dbReference>
<gene>
    <name evidence="8 11" type="primary">cysC</name>
    <name evidence="11" type="ORF">ETD83_14200</name>
</gene>
<sequence length="513" mass="55186">MTAEPGLPDTLRDLPAWTPGPVELADLELVLAGVYRPLTGFLGSYDTAMVIAGGRLADGTPWPVPVTLSVPKELTDQERVVLQDPEGVPVAVLRVEEAWQDPTSRDWRLAGPLEALRAPAHGPFHGLRRRPDELEAAEGNALTASPEEGRPPAPPANKLAVAVRDPLHRKQLGQLRQVAERLGAEVLVLPLLGGEHDESLVRALLGVRKELPDGAQIIPVPLPVRGDGGDAAVQEERDVLLRAHVAAAYGATHLLLEHEVEGTAIPVVVPEPWAYDADVEVWRPVARIEPDHVQAELTQERLNELLDAGEPVPDWFTPPAVAAELALARPPKLSRGITVFFTGLSGSGKSTVARGLADALVERGGRTVTLLDGDVVRRMLSSGLTFSRADRDLNIRRIGFVAAEITRHGGTAICAPIAPYAATRAEVRRMVSAVGDFILVHVATPLEECERRDRKGLYAKARAGVIPEFTGISDPYEDPDDADLTLDTSRMTPDEAVAKVLDLLVDGGWVRSA</sequence>
<dbReference type="EC" id="2.7.1.25" evidence="4 8"/>
<dbReference type="Gene3D" id="3.40.50.620">
    <property type="entry name" value="HUPs"/>
    <property type="match status" value="1"/>
</dbReference>
<dbReference type="UniPathway" id="UPA00140">
    <property type="reaction ID" value="UER00205"/>
</dbReference>
<dbReference type="HAMAP" id="MF_00065">
    <property type="entry name" value="Adenylyl_sulf_kinase"/>
    <property type="match status" value="1"/>
</dbReference>
<dbReference type="OrthoDB" id="9804504at2"/>
<evidence type="ECO:0000256" key="3">
    <source>
        <dbReference type="ARBA" id="ARBA00004806"/>
    </source>
</evidence>
<evidence type="ECO:0000313" key="12">
    <source>
        <dbReference type="Proteomes" id="UP000309174"/>
    </source>
</evidence>
<dbReference type="PANTHER" id="PTHR42700">
    <property type="entry name" value="SULFATE ADENYLYLTRANSFERASE"/>
    <property type="match status" value="1"/>
</dbReference>
<comment type="pathway">
    <text evidence="3 8">Sulfur metabolism; hydrogen sulfide biosynthesis; sulfite from sulfate: step 2/3.</text>
</comment>
<protein>
    <recommendedName>
        <fullName evidence="4 8">Adenylyl-sulfate kinase</fullName>
        <ecNumber evidence="4 8">2.7.1.25</ecNumber>
    </recommendedName>
    <alternativeName>
        <fullName evidence="8">APS kinase</fullName>
    </alternativeName>
    <alternativeName>
        <fullName evidence="8">ATP adenosine-5'-phosphosulfate 3'-phosphotransferase</fullName>
    </alternativeName>
    <alternativeName>
        <fullName evidence="8">Adenosine-5'-phosphosulfate kinase</fullName>
    </alternativeName>
</protein>
<dbReference type="InterPro" id="IPR002891">
    <property type="entry name" value="APS"/>
</dbReference>
<proteinExistence type="inferred from homology"/>
<evidence type="ECO:0000256" key="1">
    <source>
        <dbReference type="ARBA" id="ARBA00001823"/>
    </source>
</evidence>
<keyword evidence="7 8" id="KW-0067">ATP-binding</keyword>
<dbReference type="EMBL" id="VCKW01000060">
    <property type="protein sequence ID" value="TMR01695.1"/>
    <property type="molecule type" value="Genomic_DNA"/>
</dbReference>
<dbReference type="GO" id="GO:0004781">
    <property type="term" value="F:sulfate adenylyltransferase (ATP) activity"/>
    <property type="evidence" value="ECO:0007669"/>
    <property type="project" value="TreeGrafter"/>
</dbReference>
<keyword evidence="5 8" id="KW-0808">Transferase</keyword>
<dbReference type="Pfam" id="PF01583">
    <property type="entry name" value="APS_kinase"/>
    <property type="match status" value="1"/>
</dbReference>
<keyword evidence="8 11" id="KW-0418">Kinase</keyword>
<keyword evidence="6 8" id="KW-0547">Nucleotide-binding</keyword>
<dbReference type="InterPro" id="IPR050512">
    <property type="entry name" value="Sulf_AdTrans/APS_kinase"/>
</dbReference>
<comment type="caution">
    <text evidence="11">The sequence shown here is derived from an EMBL/GenBank/DDBJ whole genome shotgun (WGS) entry which is preliminary data.</text>
</comment>
<dbReference type="GO" id="GO:0005737">
    <property type="term" value="C:cytoplasm"/>
    <property type="evidence" value="ECO:0007669"/>
    <property type="project" value="TreeGrafter"/>
</dbReference>
<evidence type="ECO:0000313" key="11">
    <source>
        <dbReference type="EMBL" id="TMR01695.1"/>
    </source>
</evidence>
<feature type="domain" description="APS kinase" evidence="9">
    <location>
        <begin position="335"/>
        <end position="487"/>
    </location>
</feature>
<dbReference type="Proteomes" id="UP000309174">
    <property type="component" value="Unassembled WGS sequence"/>
</dbReference>
<dbReference type="InterPro" id="IPR014729">
    <property type="entry name" value="Rossmann-like_a/b/a_fold"/>
</dbReference>
<feature type="domain" description="ATP-sulfurylase PUA-like" evidence="10">
    <location>
        <begin position="12"/>
        <end position="100"/>
    </location>
</feature>
<dbReference type="FunFam" id="3.40.50.300:FF:000802">
    <property type="entry name" value="Sulfate adenylyltransferase"/>
    <property type="match status" value="1"/>
</dbReference>
<dbReference type="SUPFAM" id="SSF52374">
    <property type="entry name" value="Nucleotidylyl transferase"/>
    <property type="match status" value="1"/>
</dbReference>
<dbReference type="SUPFAM" id="SSF88697">
    <property type="entry name" value="PUA domain-like"/>
    <property type="match status" value="1"/>
</dbReference>
<comment type="similarity">
    <text evidence="8">Belongs to the APS kinase family.</text>
</comment>
<evidence type="ECO:0000256" key="2">
    <source>
        <dbReference type="ARBA" id="ARBA00002632"/>
    </source>
</evidence>
<dbReference type="GO" id="GO:0004020">
    <property type="term" value="F:adenylylsulfate kinase activity"/>
    <property type="evidence" value="ECO:0007669"/>
    <property type="project" value="UniProtKB-UniRule"/>
</dbReference>
<dbReference type="InterPro" id="IPR027417">
    <property type="entry name" value="P-loop_NTPase"/>
</dbReference>